<dbReference type="SUPFAM" id="SSF50249">
    <property type="entry name" value="Nucleic acid-binding proteins"/>
    <property type="match status" value="1"/>
</dbReference>
<accession>A0ABN7RQ34</accession>
<dbReference type="EMBL" id="OU015568">
    <property type="protein sequence ID" value="CAG5083193.1"/>
    <property type="molecule type" value="Genomic_DNA"/>
</dbReference>
<dbReference type="PANTHER" id="PTHR23355:SF9">
    <property type="entry name" value="DIS3-LIKE EXONUCLEASE 2"/>
    <property type="match status" value="1"/>
</dbReference>
<reference evidence="3 4" key="1">
    <citation type="submission" date="2021-04" db="EMBL/GenBank/DDBJ databases">
        <authorList>
            <person name="Bliznina A."/>
        </authorList>
    </citation>
    <scope>NUCLEOTIDE SEQUENCE [LARGE SCALE GENOMIC DNA]</scope>
</reference>
<dbReference type="SMART" id="SM00955">
    <property type="entry name" value="RNB"/>
    <property type="match status" value="1"/>
</dbReference>
<organism evidence="3 4">
    <name type="scientific">Oikopleura dioica</name>
    <name type="common">Tunicate</name>
    <dbReference type="NCBI Taxonomy" id="34765"/>
    <lineage>
        <taxon>Eukaryota</taxon>
        <taxon>Metazoa</taxon>
        <taxon>Chordata</taxon>
        <taxon>Tunicata</taxon>
        <taxon>Appendicularia</taxon>
        <taxon>Copelata</taxon>
        <taxon>Oikopleuridae</taxon>
        <taxon>Oikopleura</taxon>
    </lineage>
</organism>
<evidence type="ECO:0000313" key="4">
    <source>
        <dbReference type="Proteomes" id="UP001158576"/>
    </source>
</evidence>
<comment type="similarity">
    <text evidence="1">Belongs to the RNR ribonuclease family.</text>
</comment>
<dbReference type="PROSITE" id="PS01175">
    <property type="entry name" value="RIBONUCLEASE_II"/>
    <property type="match status" value="1"/>
</dbReference>
<dbReference type="InterPro" id="IPR022966">
    <property type="entry name" value="RNase_II/R_CS"/>
</dbReference>
<dbReference type="InterPro" id="IPR012340">
    <property type="entry name" value="NA-bd_OB-fold"/>
</dbReference>
<gene>
    <name evidence="3" type="ORF">OKIOD_LOCUS1864</name>
</gene>
<proteinExistence type="inferred from homology"/>
<evidence type="ECO:0000313" key="3">
    <source>
        <dbReference type="EMBL" id="CAG5083193.1"/>
    </source>
</evidence>
<name>A0ABN7RQ34_OIKDI</name>
<keyword evidence="4" id="KW-1185">Reference proteome</keyword>
<dbReference type="InterPro" id="IPR001900">
    <property type="entry name" value="RNase_II/R"/>
</dbReference>
<protein>
    <submittedName>
        <fullName evidence="3">Oidioi.mRNA.OKI2018_I69.PAR.g10306.t1.cds</fullName>
    </submittedName>
</protein>
<evidence type="ECO:0000256" key="1">
    <source>
        <dbReference type="RuleBase" id="RU003901"/>
    </source>
</evidence>
<evidence type="ECO:0000259" key="2">
    <source>
        <dbReference type="SMART" id="SM00955"/>
    </source>
</evidence>
<dbReference type="Proteomes" id="UP001158576">
    <property type="component" value="Chromosome PAR"/>
</dbReference>
<dbReference type="Pfam" id="PF00773">
    <property type="entry name" value="RNB"/>
    <property type="match status" value="1"/>
</dbReference>
<dbReference type="InterPro" id="IPR050180">
    <property type="entry name" value="RNR_Ribonuclease"/>
</dbReference>
<feature type="domain" description="RNB" evidence="2">
    <location>
        <begin position="686"/>
        <end position="1022"/>
    </location>
</feature>
<dbReference type="PANTHER" id="PTHR23355">
    <property type="entry name" value="RIBONUCLEASE"/>
    <property type="match status" value="1"/>
</dbReference>
<sequence length="1169" mass="134407">MSLLRFIRYAGQVTAVDDIKRTAQKHFKQWGKHKVVFIKSKEPISKQEVVDLCSDIPFTDIHCPVEKKKNAQNDFIYSKIELPTFNLAAEVISRARTGIEKEDNNYESVGFSKEWSIDEFRKKDKNRTTNIPRPPNKKTTTLIVRFQQKISPADIVNLFCDDFNYQPEIKVVHKRTENTSSEEHQHACIRFETQEEAMKVLGHLRKNKLHVSALWGKKNTVAGLAPSFQKNFLYNLKDPTLTIKGKESPKLSIQPKEVRKLKDGSTHFTFKSVAEARKAFDEMFADRNREYKILPSMKNHILEIETEGSPKKTVKNISPRPKDTVFFKRDKLNLIYAEFHSPKDASDALLQLQSSEKIASAKFADRSTLIRNDSTAERLTGVLHVPQSSSEVCYVRKTSSGEEEKDIVVMQNDLKNAFHGAEVEVQIIGKARGRKRGRVISTSFDNKKIVAQLKPNKSNLERLILEPYVKRVGEWFPDIIVSSEILPEYFEFEKEDNHEDTVFFVNADYDNESGHLVASKIVPRKIREGTVEESFSESFLFAVTDDNKRYIFHRGALVNDRVKFLSDDRRAQILEVLEREPITCVGIYDKAENELRPMNSQLNRVKIPKKETLIDKNVYKVNLTWEAGFRKEPTVEILENIGESDSVDSLVLGLLSEWGFDYSDIDSQGDIFSDLNHELDLVKENREDFSKELVFSIDPETAKDLDDALHLKQIDEDTYEVGVHIADVSFYIDKSSKIDEIAADRTTSIYLPEAVIPMLPKVLFEDLASLTPGEPKRTFTAIFTMNRNGELVKPTRFSKGLINNRRKFSYEEAQKLLDSTENSECSYYQNLSNLSDLAKNLREKRMKNGATNIGTKSPKFIFDETSRMPTSIYNETSFSTNKLVEEFMVLANSECAKFLMERVDHPVIRFHDSLREEKCMELSRLLSASMPEVAAKIDATMDGYSIRKLMESAENLDSITREALELMFIRCFTEARYGIFNKEEPNAQHFGLALEEYTHFTSPIRRFPDVLVHRQLNDAISESKTASYDLAELEKHLRRSNLKKYRNRKLQADLDRLFTWMLYKNQDYKGPVLVTGPIVNISEDSVEVYWSETGLVLECLFETVEKELFEPPEMSEDQGSIMVTWKETRDDQEDALETMPYHCLKSVSCELIIGETPDSLRGKLVSPLV</sequence>